<sequence length="153" mass="16569">GGALGTGDRIKLSNFSLSIARPHDREDVTQAATDGTELSTDFPVQNDDPEIVLSITVPDYTTLALLDDVKTETVYKASLNWARTVGSTDYIFLIELGNLHPTPQDIGAEGRGRFELTRTFRGLRPPSTPTGFAIGNPIHITTSDNFASSYELG</sequence>
<gene>
    <name evidence="1" type="ORF">LCGC14_3076460</name>
</gene>
<organism evidence="1">
    <name type="scientific">marine sediment metagenome</name>
    <dbReference type="NCBI Taxonomy" id="412755"/>
    <lineage>
        <taxon>unclassified sequences</taxon>
        <taxon>metagenomes</taxon>
        <taxon>ecological metagenomes</taxon>
    </lineage>
</organism>
<evidence type="ECO:0000313" key="1">
    <source>
        <dbReference type="EMBL" id="KKK55250.1"/>
    </source>
</evidence>
<comment type="caution">
    <text evidence="1">The sequence shown here is derived from an EMBL/GenBank/DDBJ whole genome shotgun (WGS) entry which is preliminary data.</text>
</comment>
<dbReference type="AlphaFoldDB" id="A0A0F8X315"/>
<feature type="non-terminal residue" evidence="1">
    <location>
        <position position="1"/>
    </location>
</feature>
<protein>
    <submittedName>
        <fullName evidence="1">Uncharacterized protein</fullName>
    </submittedName>
</protein>
<reference evidence="1" key="1">
    <citation type="journal article" date="2015" name="Nature">
        <title>Complex archaea that bridge the gap between prokaryotes and eukaryotes.</title>
        <authorList>
            <person name="Spang A."/>
            <person name="Saw J.H."/>
            <person name="Jorgensen S.L."/>
            <person name="Zaremba-Niedzwiedzka K."/>
            <person name="Martijn J."/>
            <person name="Lind A.E."/>
            <person name="van Eijk R."/>
            <person name="Schleper C."/>
            <person name="Guy L."/>
            <person name="Ettema T.J."/>
        </authorList>
    </citation>
    <scope>NUCLEOTIDE SEQUENCE</scope>
</reference>
<name>A0A0F8X315_9ZZZZ</name>
<proteinExistence type="predicted"/>
<dbReference type="EMBL" id="LAZR01065588">
    <property type="protein sequence ID" value="KKK55250.1"/>
    <property type="molecule type" value="Genomic_DNA"/>
</dbReference>
<accession>A0A0F8X315</accession>